<dbReference type="InterPro" id="IPR015943">
    <property type="entry name" value="WD40/YVTN_repeat-like_dom_sf"/>
</dbReference>
<keyword evidence="3 13" id="KW-0853">WD repeat</keyword>
<dbReference type="GO" id="GO:0060285">
    <property type="term" value="P:cilium-dependent cell motility"/>
    <property type="evidence" value="ECO:0007669"/>
    <property type="project" value="UniProtKB-ARBA"/>
</dbReference>
<feature type="region of interest" description="Disordered" evidence="15">
    <location>
        <begin position="1369"/>
        <end position="1425"/>
    </location>
</feature>
<dbReference type="Pfam" id="PF00400">
    <property type="entry name" value="WD40"/>
    <property type="match status" value="2"/>
</dbReference>
<dbReference type="InterPro" id="IPR011048">
    <property type="entry name" value="Haem_d1_sf"/>
</dbReference>
<keyword evidence="4" id="KW-0677">Repeat</keyword>
<feature type="coiled-coil region" evidence="14">
    <location>
        <begin position="1443"/>
        <end position="1498"/>
    </location>
</feature>
<dbReference type="EMBL" id="KZ994301">
    <property type="protein sequence ID" value="RKO93288.1"/>
    <property type="molecule type" value="Genomic_DNA"/>
</dbReference>
<reference evidence="17" key="1">
    <citation type="journal article" date="2018" name="Nat. Microbiol.">
        <title>Leveraging single-cell genomics to expand the fungal tree of life.</title>
        <authorList>
            <person name="Ahrendt S.R."/>
            <person name="Quandt C.A."/>
            <person name="Ciobanu D."/>
            <person name="Clum A."/>
            <person name="Salamov A."/>
            <person name="Andreopoulos B."/>
            <person name="Cheng J.F."/>
            <person name="Woyke T."/>
            <person name="Pelin A."/>
            <person name="Henrissat B."/>
            <person name="Reynolds N.K."/>
            <person name="Benny G.L."/>
            <person name="Smith M.E."/>
            <person name="James T.Y."/>
            <person name="Grigoriev I.V."/>
        </authorList>
    </citation>
    <scope>NUCLEOTIDE SEQUENCE [LARGE SCALE GENOMIC DNA]</scope>
</reference>
<comment type="subcellular location">
    <subcellularLocation>
        <location evidence="1">Cytoplasm</location>
        <location evidence="1">Cytoskeleton</location>
        <location evidence="1">Flagellum axoneme</location>
    </subcellularLocation>
</comment>
<sequence length="1725" mass="192922">ISYSFGFDSHKRSNLHYLNETTLASSIGNVLILLNLRTLEQEYMMGIREGAIGAIAVHPSRKYLAIAEVCSSMPNIYILEYPSMNILRVLREGAERGFSDICFNNRGDKLATVGMDPDYMLTIWSWEEEKIILRSKAFSQDVYRVSFSAENDGNLTTSGMGHIKFWRMSRTFTGLKLQGYIGKFGVSELSDIAAFIQLPDGKVLSSTETGNMLLWDGGMIKCELAGKGRKPCHQGRIEVVLLMDGEVFTAGEDGFVRIWDLETIDNADVTSPSSGAGVAAGASAEGAAAAPVVTSGSPQARVFEMEPMDEILLGKDVKIKSMVRCLGSSHEYLVQDEAGNLFKLDTKKRSTDKILSFHSGAITSIDTSPLAHSLVSLGADGTLRLYDYVSKAACARVKFHGRGTVMSYLPEALDGSGCTVISGFSDGIVRIVTHTAITVDVANAAFTLQYALKPHKGPITSIAVSADGAFIATASEDRTVFFFKVETTLPEVLGEIQPPVIFSINSVHLIPIGFITLDSVPVSITFSPDNHMNLEEIEPVKEDELEDPENADQAQPAEEEVDGKRALIALANGSLISLIVPRLEAVDTNVTYEINHDVMKMNTWTFHVPEPKKPPPPAENPEKDGAIAAPDIAETLLKIAADKEKAEQEALKPLSAKRSEAGITIRRDSPIGHVVYLEGGYFLVSLVNVSGEGEVRACKIGSPQHSRLLLTHRSRVTNLRLSHSGKYLLVACEDGATFLRKFKVGDIVLQDWTAGHETYQAYSMRLTEEEAKAVQRRAKDREAAGPDESFDELNRADDTPGQFWIGRQHDGNSGGVTNAQSTFDDSFFCTAGRDGGLFVWRNTFESMEYSDLIDLRDNETVEDVTDATAYSLQEAKLKSEKDREIEEAEVKKQLTREYIQELRNEFLRLVAENEAEAAEKQISRDALRVDPYLRSDIDRETQEKIVHVRRELEWISEKESIVPNKLRRKFLSNLETERIEISSFKTNRAVATFRTTKLNQSLEMALQPLLASEKNPSRNALHVRALLSTKACRACRRESFTTFMLTNAPDDGRGDPKRRSAKPMDTRSKLEARKQLRAERSTMWKALMDQKPDDNYEDPRDASAYPEHRDIVTEQDIIQLQKEEAEAVAAAKSGGGDDPMGFGSGAPAGTATAAPAALQRPPSPTGGAGSRSRPATTGDSSHVHDAAAGSVNDAHAGHATDASGQGSETSQTRVDVQVEVSELEAREQDARRKLLLYRKDEILKTFDQLVKEFDVKVDQLEKERIVLEGDVKCADIKLLLLYREWVLLKEFEKYDNALMDKLTMKRNEKEEIDLKIKECQEKLNSKKTEIELVIKREKEIHDEFHSSLGENNKHEELLTKIFKRKIKRSKKKAKNDANARKGTNSAEASEDEEEEEEEDDDDMDEDSEGESMDSDSDADGGEECPGDCDAALFAKVLDLRERKLDQEDVLGEIQKAIEALRKENDSMIKKEKIIHMALKNTEAEIQDFQTQKQQKLNELDVVVPLRLHQIQYLERNALPSDLSLSLVFVNDGLAKLRNRIKQLQQEKADIRKQHKELRKMHVSLIKSKKEKQFKLLELEARAHDVQMLKFGQIIDLEKLERMGINKNADEMREKLQKEDIRRMRELQECEGKINIVKERLTEVTRENTDKLEKLVALTESKQRLEEALNSSQASVTAEYSGPQAKDVTDRDRLSDLVQQQAREIDGLKQEIESLIRKPMRTLPPV</sequence>
<dbReference type="OrthoDB" id="10250769at2759"/>
<accession>A0A4P9WNL4</accession>
<keyword evidence="9" id="KW-0966">Cell projection</keyword>
<dbReference type="PANTHER" id="PTHR14885:SF3">
    <property type="entry name" value="CILIA- AND FLAGELLA-ASSOCIATED PROTEIN 44"/>
    <property type="match status" value="1"/>
</dbReference>
<feature type="repeat" description="WD" evidence="13">
    <location>
        <begin position="452"/>
        <end position="487"/>
    </location>
</feature>
<keyword evidence="2" id="KW-0963">Cytoplasm</keyword>
<dbReference type="PROSITE" id="PS50082">
    <property type="entry name" value="WD_REPEATS_2"/>
    <property type="match status" value="3"/>
</dbReference>
<gene>
    <name evidence="16" type="ORF">BDK51DRAFT_14775</name>
</gene>
<feature type="region of interest" description="Disordered" evidence="15">
    <location>
        <begin position="1668"/>
        <end position="1692"/>
    </location>
</feature>
<dbReference type="InterPro" id="IPR001680">
    <property type="entry name" value="WD40_rpt"/>
</dbReference>
<comment type="similarity">
    <text evidence="11">Belongs to the CFAP44 family.</text>
</comment>
<dbReference type="InterPro" id="IPR019775">
    <property type="entry name" value="WD40_repeat_CS"/>
</dbReference>
<evidence type="ECO:0000313" key="16">
    <source>
        <dbReference type="EMBL" id="RKO93288.1"/>
    </source>
</evidence>
<evidence type="ECO:0000313" key="17">
    <source>
        <dbReference type="Proteomes" id="UP000269721"/>
    </source>
</evidence>
<dbReference type="PROSITE" id="PS00678">
    <property type="entry name" value="WD_REPEATS_1"/>
    <property type="match status" value="1"/>
</dbReference>
<evidence type="ECO:0000256" key="8">
    <source>
        <dbReference type="ARBA" id="ARBA00023212"/>
    </source>
</evidence>
<feature type="region of interest" description="Disordered" evidence="15">
    <location>
        <begin position="1046"/>
        <end position="1109"/>
    </location>
</feature>
<dbReference type="SUPFAM" id="SSF50978">
    <property type="entry name" value="WD40 repeat-like"/>
    <property type="match status" value="1"/>
</dbReference>
<dbReference type="SMART" id="SM00320">
    <property type="entry name" value="WD40"/>
    <property type="match status" value="7"/>
</dbReference>
<keyword evidence="7" id="KW-0969">Cilium</keyword>
<feature type="compositionally biased region" description="Acidic residues" evidence="15">
    <location>
        <begin position="1388"/>
        <end position="1425"/>
    </location>
</feature>
<feature type="compositionally biased region" description="Basic and acidic residues" evidence="15">
    <location>
        <begin position="775"/>
        <end position="784"/>
    </location>
</feature>
<evidence type="ECO:0000256" key="13">
    <source>
        <dbReference type="PROSITE-ProRule" id="PRU00221"/>
    </source>
</evidence>
<comment type="function">
    <text evidence="10">Flagellar protein involved in sperm flagellum axoneme organization and function.</text>
</comment>
<keyword evidence="17" id="KW-1185">Reference proteome</keyword>
<evidence type="ECO:0000256" key="14">
    <source>
        <dbReference type="SAM" id="Coils"/>
    </source>
</evidence>
<evidence type="ECO:0000256" key="4">
    <source>
        <dbReference type="ARBA" id="ARBA00022737"/>
    </source>
</evidence>
<feature type="coiled-coil region" evidence="14">
    <location>
        <begin position="1526"/>
        <end position="1560"/>
    </location>
</feature>
<dbReference type="PANTHER" id="PTHR14885">
    <property type="entry name" value="CILIA- AND FLAGELLA-ASSOCIATED PROTEIN 43-RELATED"/>
    <property type="match status" value="1"/>
</dbReference>
<feature type="region of interest" description="Disordered" evidence="15">
    <location>
        <begin position="775"/>
        <end position="797"/>
    </location>
</feature>
<dbReference type="InterPro" id="IPR036322">
    <property type="entry name" value="WD40_repeat_dom_sf"/>
</dbReference>
<feature type="non-terminal residue" evidence="16">
    <location>
        <position position="1"/>
    </location>
</feature>
<keyword evidence="6 14" id="KW-0175">Coiled coil</keyword>
<evidence type="ECO:0000256" key="7">
    <source>
        <dbReference type="ARBA" id="ARBA00023069"/>
    </source>
</evidence>
<feature type="repeat" description="WD" evidence="13">
    <location>
        <begin position="355"/>
        <end position="387"/>
    </location>
</feature>
<feature type="repeat" description="WD" evidence="13">
    <location>
        <begin position="247"/>
        <end position="269"/>
    </location>
</feature>
<evidence type="ECO:0000256" key="5">
    <source>
        <dbReference type="ARBA" id="ARBA00022846"/>
    </source>
</evidence>
<feature type="compositionally biased region" description="Basic and acidic residues" evidence="15">
    <location>
        <begin position="1050"/>
        <end position="1109"/>
    </location>
</feature>
<dbReference type="Gene3D" id="2.130.10.10">
    <property type="entry name" value="YVTN repeat-like/Quinoprotein amine dehydrogenase"/>
    <property type="match status" value="3"/>
</dbReference>
<feature type="compositionally biased region" description="Low complexity" evidence="15">
    <location>
        <begin position="1147"/>
        <end position="1157"/>
    </location>
</feature>
<feature type="compositionally biased region" description="Gly residues" evidence="15">
    <location>
        <begin position="1133"/>
        <end position="1146"/>
    </location>
</feature>
<protein>
    <recommendedName>
        <fullName evidence="12">Cilia- and flagella-associated protein 44</fullName>
    </recommendedName>
</protein>
<evidence type="ECO:0000256" key="1">
    <source>
        <dbReference type="ARBA" id="ARBA00004611"/>
    </source>
</evidence>
<keyword evidence="8" id="KW-0206">Cytoskeleton</keyword>
<feature type="compositionally biased region" description="Polar residues" evidence="15">
    <location>
        <begin position="1202"/>
        <end position="1214"/>
    </location>
</feature>
<dbReference type="Proteomes" id="UP000269721">
    <property type="component" value="Unassembled WGS sequence"/>
</dbReference>
<feature type="non-terminal residue" evidence="16">
    <location>
        <position position="1725"/>
    </location>
</feature>
<dbReference type="PROSITE" id="PS50294">
    <property type="entry name" value="WD_REPEATS_REGION"/>
    <property type="match status" value="1"/>
</dbReference>
<proteinExistence type="inferred from homology"/>
<dbReference type="FunFam" id="2.130.10.10:FF:000401">
    <property type="entry name" value="Cilia- and flagella-associated protein 44"/>
    <property type="match status" value="1"/>
</dbReference>
<evidence type="ECO:0000256" key="10">
    <source>
        <dbReference type="ARBA" id="ARBA00055223"/>
    </source>
</evidence>
<evidence type="ECO:0000256" key="15">
    <source>
        <dbReference type="SAM" id="MobiDB-lite"/>
    </source>
</evidence>
<feature type="coiled-coil region" evidence="14">
    <location>
        <begin position="1302"/>
        <end position="1336"/>
    </location>
</feature>
<evidence type="ECO:0000256" key="6">
    <source>
        <dbReference type="ARBA" id="ARBA00023054"/>
    </source>
</evidence>
<evidence type="ECO:0000256" key="2">
    <source>
        <dbReference type="ARBA" id="ARBA00022490"/>
    </source>
</evidence>
<name>A0A4P9WNL4_9FUNG</name>
<evidence type="ECO:0000256" key="3">
    <source>
        <dbReference type="ARBA" id="ARBA00022574"/>
    </source>
</evidence>
<dbReference type="SUPFAM" id="SSF51004">
    <property type="entry name" value="C-terminal (heme d1) domain of cytochrome cd1-nitrite reductase"/>
    <property type="match status" value="1"/>
</dbReference>
<evidence type="ECO:0000256" key="11">
    <source>
        <dbReference type="ARBA" id="ARBA00060934"/>
    </source>
</evidence>
<evidence type="ECO:0000256" key="9">
    <source>
        <dbReference type="ARBA" id="ARBA00023273"/>
    </source>
</evidence>
<evidence type="ECO:0000256" key="12">
    <source>
        <dbReference type="ARBA" id="ARBA00074727"/>
    </source>
</evidence>
<keyword evidence="5" id="KW-0282">Flagellum</keyword>
<feature type="coiled-coil region" evidence="14">
    <location>
        <begin position="885"/>
        <end position="919"/>
    </location>
</feature>
<feature type="region of interest" description="Disordered" evidence="15">
    <location>
        <begin position="1124"/>
        <end position="1214"/>
    </location>
</feature>
<feature type="compositionally biased region" description="Polar residues" evidence="15">
    <location>
        <begin position="1668"/>
        <end position="1677"/>
    </location>
</feature>
<organism evidence="16 17">
    <name type="scientific">Blyttiomyces helicus</name>
    <dbReference type="NCBI Taxonomy" id="388810"/>
    <lineage>
        <taxon>Eukaryota</taxon>
        <taxon>Fungi</taxon>
        <taxon>Fungi incertae sedis</taxon>
        <taxon>Chytridiomycota</taxon>
        <taxon>Chytridiomycota incertae sedis</taxon>
        <taxon>Chytridiomycetes</taxon>
        <taxon>Chytridiomycetes incertae sedis</taxon>
        <taxon>Blyttiomyces</taxon>
    </lineage>
</organism>
<feature type="region of interest" description="Disordered" evidence="15">
    <location>
        <begin position="539"/>
        <end position="560"/>
    </location>
</feature>